<accession>A0A426TZV3</accession>
<proteinExistence type="predicted"/>
<evidence type="ECO:0000313" key="2">
    <source>
        <dbReference type="Proteomes" id="UP000280307"/>
    </source>
</evidence>
<name>A0A426TZV3_9CHLR</name>
<dbReference type="EMBL" id="RSAS01000421">
    <property type="protein sequence ID" value="RRR71957.1"/>
    <property type="molecule type" value="Genomic_DNA"/>
</dbReference>
<dbReference type="Proteomes" id="UP000280307">
    <property type="component" value="Unassembled WGS sequence"/>
</dbReference>
<gene>
    <name evidence="1" type="ORF">EI684_10825</name>
</gene>
<comment type="caution">
    <text evidence="1">The sequence shown here is derived from an EMBL/GenBank/DDBJ whole genome shotgun (WGS) entry which is preliminary data.</text>
</comment>
<reference evidence="1 2" key="1">
    <citation type="submission" date="2018-12" db="EMBL/GenBank/DDBJ databases">
        <title>Genome Sequence of Candidatus Viridilinea halotolerans isolated from saline sulfide-rich spring.</title>
        <authorList>
            <person name="Grouzdev D.S."/>
            <person name="Burganskaya E.I."/>
            <person name="Krutkina M.S."/>
            <person name="Sukhacheva M.V."/>
            <person name="Gorlenko V.M."/>
        </authorList>
    </citation>
    <scope>NUCLEOTIDE SEQUENCE [LARGE SCALE GENOMIC DNA]</scope>
    <source>
        <strain evidence="1">Chok-6</strain>
    </source>
</reference>
<organism evidence="1 2">
    <name type="scientific">Candidatus Viridilinea halotolerans</name>
    <dbReference type="NCBI Taxonomy" id="2491704"/>
    <lineage>
        <taxon>Bacteria</taxon>
        <taxon>Bacillati</taxon>
        <taxon>Chloroflexota</taxon>
        <taxon>Chloroflexia</taxon>
        <taxon>Chloroflexales</taxon>
        <taxon>Chloroflexineae</taxon>
        <taxon>Oscillochloridaceae</taxon>
        <taxon>Candidatus Viridilinea</taxon>
    </lineage>
</organism>
<evidence type="ECO:0000313" key="1">
    <source>
        <dbReference type="EMBL" id="RRR71957.1"/>
    </source>
</evidence>
<dbReference type="AlphaFoldDB" id="A0A426TZV3"/>
<protein>
    <submittedName>
        <fullName evidence="1">Uncharacterized protein</fullName>
    </submittedName>
</protein>
<dbReference type="InterPro" id="IPR046153">
    <property type="entry name" value="DUF6155"/>
</dbReference>
<dbReference type="Pfam" id="PF19652">
    <property type="entry name" value="DUF6155"/>
    <property type="match status" value="1"/>
</dbReference>
<sequence>MKKPSKRAMRDFLQNQTHAQLLELLLLLAEKQDGIRECIGAQMGLGFNEELLAHHRTLIERAMFPSGRQLDDPHLASAQQAIKAYQQISTNHAGVADLMLYYVELGINYAEQCSSHRASFGRNLTRMYLTAVKHIVRHDMQSLFRERCEEIVTDASEIPLYFYEDMVIAYDENFVLDSDDEED</sequence>